<dbReference type="PROSITE" id="PS00211">
    <property type="entry name" value="ABC_TRANSPORTER_1"/>
    <property type="match status" value="1"/>
</dbReference>
<protein>
    <submittedName>
        <fullName evidence="13">ATP-binding cassette domain-containing protein</fullName>
    </submittedName>
</protein>
<dbReference type="RefSeq" id="WP_269254266.1">
    <property type="nucleotide sequence ID" value="NZ_JAKHEY010000001.1"/>
</dbReference>
<keyword evidence="8 9" id="KW-0472">Membrane</keyword>
<keyword evidence="14" id="KW-1185">Reference proteome</keyword>
<organism evidence="13 15">
    <name type="scientific">Lactobacillus mulieris</name>
    <dbReference type="NCBI Taxonomy" id="2508708"/>
    <lineage>
        <taxon>Bacteria</taxon>
        <taxon>Bacillati</taxon>
        <taxon>Bacillota</taxon>
        <taxon>Bacilli</taxon>
        <taxon>Lactobacillales</taxon>
        <taxon>Lactobacillaceae</taxon>
        <taxon>Lactobacillus</taxon>
    </lineage>
</organism>
<evidence type="ECO:0000256" key="4">
    <source>
        <dbReference type="ARBA" id="ARBA00022692"/>
    </source>
</evidence>
<reference evidence="13" key="1">
    <citation type="submission" date="2022-01" db="EMBL/GenBank/DDBJ databases">
        <title>STING isolate genome collection.</title>
        <authorList>
            <person name="France M."/>
            <person name="Rutt L."/>
            <person name="Humphrys M."/>
            <person name="Ravel J."/>
        </authorList>
    </citation>
    <scope>NUCLEOTIDE SEQUENCE</scope>
    <source>
        <strain evidence="13">C0081E5</strain>
    </source>
</reference>
<evidence type="ECO:0000259" key="10">
    <source>
        <dbReference type="PROSITE" id="PS50893"/>
    </source>
</evidence>
<dbReference type="PANTHER" id="PTHR43394">
    <property type="entry name" value="ATP-DEPENDENT PERMEASE MDL1, MITOCHONDRIAL"/>
    <property type="match status" value="1"/>
</dbReference>
<dbReference type="EMBL" id="JAKHEY010000001">
    <property type="protein sequence ID" value="MCZ9677672.1"/>
    <property type="molecule type" value="Genomic_DNA"/>
</dbReference>
<comment type="caution">
    <text evidence="13">The sequence shown here is derived from an EMBL/GenBank/DDBJ whole genome shotgun (WGS) entry which is preliminary data.</text>
</comment>
<dbReference type="CDD" id="cd18541">
    <property type="entry name" value="ABC_6TM_TmrB_like"/>
    <property type="match status" value="1"/>
</dbReference>
<feature type="transmembrane region" description="Helical" evidence="9">
    <location>
        <begin position="135"/>
        <end position="156"/>
    </location>
</feature>
<dbReference type="InterPro" id="IPR036640">
    <property type="entry name" value="ABC1_TM_sf"/>
</dbReference>
<proteinExistence type="predicted"/>
<evidence type="ECO:0000256" key="3">
    <source>
        <dbReference type="ARBA" id="ARBA00022475"/>
    </source>
</evidence>
<dbReference type="Gene3D" id="3.40.50.300">
    <property type="entry name" value="P-loop containing nucleotide triphosphate hydrolases"/>
    <property type="match status" value="1"/>
</dbReference>
<evidence type="ECO:0000256" key="8">
    <source>
        <dbReference type="ARBA" id="ARBA00023136"/>
    </source>
</evidence>
<dbReference type="PROSITE" id="PS50893">
    <property type="entry name" value="ABC_TRANSPORTER_2"/>
    <property type="match status" value="1"/>
</dbReference>
<dbReference type="FunFam" id="1.20.1560.10:FF:000011">
    <property type="entry name" value="Multidrug ABC transporter ATP-binding protein"/>
    <property type="match status" value="1"/>
</dbReference>
<dbReference type="GO" id="GO:0005886">
    <property type="term" value="C:plasma membrane"/>
    <property type="evidence" value="ECO:0007669"/>
    <property type="project" value="UniProtKB-SubCell"/>
</dbReference>
<dbReference type="GO" id="GO:0016887">
    <property type="term" value="F:ATP hydrolysis activity"/>
    <property type="evidence" value="ECO:0007669"/>
    <property type="project" value="InterPro"/>
</dbReference>
<dbReference type="FunFam" id="3.40.50.300:FF:000221">
    <property type="entry name" value="Multidrug ABC transporter ATP-binding protein"/>
    <property type="match status" value="1"/>
</dbReference>
<feature type="transmembrane region" description="Helical" evidence="9">
    <location>
        <begin position="51"/>
        <end position="73"/>
    </location>
</feature>
<feature type="transmembrane region" description="Helical" evidence="9">
    <location>
        <begin position="162"/>
        <end position="179"/>
    </location>
</feature>
<feature type="domain" description="ABC transporter" evidence="10">
    <location>
        <begin position="338"/>
        <end position="572"/>
    </location>
</feature>
<dbReference type="InterPro" id="IPR011527">
    <property type="entry name" value="ABC1_TM_dom"/>
</dbReference>
<evidence type="ECO:0000259" key="11">
    <source>
        <dbReference type="PROSITE" id="PS50929"/>
    </source>
</evidence>
<dbReference type="PROSITE" id="PS50929">
    <property type="entry name" value="ABC_TM1F"/>
    <property type="match status" value="1"/>
</dbReference>
<evidence type="ECO:0000256" key="2">
    <source>
        <dbReference type="ARBA" id="ARBA00022448"/>
    </source>
</evidence>
<feature type="domain" description="ABC transmembrane type-1" evidence="11">
    <location>
        <begin position="19"/>
        <end position="303"/>
    </location>
</feature>
<evidence type="ECO:0000256" key="1">
    <source>
        <dbReference type="ARBA" id="ARBA00004651"/>
    </source>
</evidence>
<name>A0AAW5WVH9_9LACO</name>
<evidence type="ECO:0000313" key="14">
    <source>
        <dbReference type="Proteomes" id="UP001211420"/>
    </source>
</evidence>
<dbReference type="Pfam" id="PF00664">
    <property type="entry name" value="ABC_membrane"/>
    <property type="match status" value="1"/>
</dbReference>
<dbReference type="Proteomes" id="UP001211566">
    <property type="component" value="Unassembled WGS sequence"/>
</dbReference>
<comment type="subcellular location">
    <subcellularLocation>
        <location evidence="1">Cell membrane</location>
        <topology evidence="1">Multi-pass membrane protein</topology>
    </subcellularLocation>
</comment>
<evidence type="ECO:0000256" key="6">
    <source>
        <dbReference type="ARBA" id="ARBA00022840"/>
    </source>
</evidence>
<keyword evidence="2" id="KW-0813">Transport</keyword>
<evidence type="ECO:0000313" key="15">
    <source>
        <dbReference type="Proteomes" id="UP001211566"/>
    </source>
</evidence>
<dbReference type="EMBL" id="JAKHPW010000001">
    <property type="protein sequence ID" value="MCZ3621461.1"/>
    <property type="molecule type" value="Genomic_DNA"/>
</dbReference>
<feature type="transmembrane region" description="Helical" evidence="9">
    <location>
        <begin position="18"/>
        <end position="39"/>
    </location>
</feature>
<dbReference type="InterPro" id="IPR027417">
    <property type="entry name" value="P-loop_NTPase"/>
</dbReference>
<dbReference type="InterPro" id="IPR003593">
    <property type="entry name" value="AAA+_ATPase"/>
</dbReference>
<dbReference type="PANTHER" id="PTHR43394:SF1">
    <property type="entry name" value="ATP-BINDING CASSETTE SUB-FAMILY B MEMBER 10, MITOCHONDRIAL"/>
    <property type="match status" value="1"/>
</dbReference>
<evidence type="ECO:0000256" key="9">
    <source>
        <dbReference type="SAM" id="Phobius"/>
    </source>
</evidence>
<dbReference type="Proteomes" id="UP001211420">
    <property type="component" value="Unassembled WGS sequence"/>
</dbReference>
<keyword evidence="5" id="KW-0547">Nucleotide-binding</keyword>
<evidence type="ECO:0000256" key="7">
    <source>
        <dbReference type="ARBA" id="ARBA00022989"/>
    </source>
</evidence>
<evidence type="ECO:0000256" key="5">
    <source>
        <dbReference type="ARBA" id="ARBA00022741"/>
    </source>
</evidence>
<keyword evidence="3" id="KW-1003">Cell membrane</keyword>
<dbReference type="InterPro" id="IPR039421">
    <property type="entry name" value="Type_1_exporter"/>
</dbReference>
<accession>A0AAW5WVH9</accession>
<dbReference type="GO" id="GO:0015421">
    <property type="term" value="F:ABC-type oligopeptide transporter activity"/>
    <property type="evidence" value="ECO:0007669"/>
    <property type="project" value="TreeGrafter"/>
</dbReference>
<dbReference type="InterPro" id="IPR017871">
    <property type="entry name" value="ABC_transporter-like_CS"/>
</dbReference>
<dbReference type="InterPro" id="IPR003439">
    <property type="entry name" value="ABC_transporter-like_ATP-bd"/>
</dbReference>
<sequence>MDIFIKLSWFFKKYKKRYFFGVLFLILTSFVNLIPPLALGRMAELLNQGKISWIEFIINVLGILVAALLLYIFRFGWRSQLWGGAQILARDLTTKLYWHFLKMDRTFYQRHRTGDLMAHATNDISAIQYVAGDGILALVDAVFTGGTTLIAMMIFVDWRLTLIAMLPMPLLALMARFLGTKLHEAYRNSQEAFSQLNNKTQESITGIKVLKTFGQAQEDIAAFNKMTHDTIRINKRVFKIDSLYDPITTLIIGFTYVITIIAGGQMVQANEINIGQLVSFVAYIGSLEWPMFAIGYLFNLIERGSASYKRVMSLLSEKSLIKDQADHQVATITGDLEVNIDQFKYPDEKNRLALQNINFNLQPGQTLGLVGKVGAGKSTIIELLMRDFDNYQGQIKLAGKNIKDIALDSYLSQISYVPQENFLFSVSVADNIRFAEPEATLNQVRKAAQEAALDSDIMLFPNKYDTLVGENGVSLSGGQKQRLAIARALIKDSQILILDDALSAVDAKTEKNILNNLQKCRKDKTTIIAAHRLSSVMNADLILVLKNGQVIERGTHQQLLAEDGWYKEMWDRQELEKKVGEGIE</sequence>
<gene>
    <name evidence="12" type="ORF">L2772_01080</name>
    <name evidence="13" type="ORF">L2Z99_01065</name>
</gene>
<keyword evidence="6 13" id="KW-0067">ATP-binding</keyword>
<feature type="transmembrane region" description="Helical" evidence="9">
    <location>
        <begin position="243"/>
        <end position="268"/>
    </location>
</feature>
<dbReference type="SMART" id="SM00382">
    <property type="entry name" value="AAA"/>
    <property type="match status" value="1"/>
</dbReference>
<dbReference type="Pfam" id="PF00005">
    <property type="entry name" value="ABC_tran"/>
    <property type="match status" value="1"/>
</dbReference>
<keyword evidence="4 9" id="KW-0812">Transmembrane</keyword>
<dbReference type="SUPFAM" id="SSF52540">
    <property type="entry name" value="P-loop containing nucleoside triphosphate hydrolases"/>
    <property type="match status" value="1"/>
</dbReference>
<dbReference type="Gene3D" id="1.20.1560.10">
    <property type="entry name" value="ABC transporter type 1, transmembrane domain"/>
    <property type="match status" value="1"/>
</dbReference>
<dbReference type="AlphaFoldDB" id="A0AAW5WVH9"/>
<keyword evidence="7 9" id="KW-1133">Transmembrane helix</keyword>
<feature type="transmembrane region" description="Helical" evidence="9">
    <location>
        <begin position="280"/>
        <end position="301"/>
    </location>
</feature>
<reference evidence="12 14" key="2">
    <citation type="submission" date="2022-01" db="EMBL/GenBank/DDBJ databases">
        <title>VMRC isolate genome collection.</title>
        <authorList>
            <person name="France M."/>
            <person name="Rutt L."/>
            <person name="Humphrys M."/>
            <person name="Ravel J."/>
        </authorList>
    </citation>
    <scope>NUCLEOTIDE SEQUENCE [LARGE SCALE GENOMIC DNA]</scope>
    <source>
        <strain evidence="12 14">C0172B4</strain>
    </source>
</reference>
<dbReference type="SUPFAM" id="SSF90123">
    <property type="entry name" value="ABC transporter transmembrane region"/>
    <property type="match status" value="1"/>
</dbReference>
<evidence type="ECO:0000313" key="13">
    <source>
        <dbReference type="EMBL" id="MCZ9677672.1"/>
    </source>
</evidence>
<evidence type="ECO:0000313" key="12">
    <source>
        <dbReference type="EMBL" id="MCZ3621461.1"/>
    </source>
</evidence>
<dbReference type="GO" id="GO:0005524">
    <property type="term" value="F:ATP binding"/>
    <property type="evidence" value="ECO:0007669"/>
    <property type="project" value="UniProtKB-KW"/>
</dbReference>